<keyword evidence="1" id="KW-0805">Transcription regulation</keyword>
<reference evidence="6" key="3">
    <citation type="submission" date="2025-08" db="UniProtKB">
        <authorList>
            <consortium name="RefSeq"/>
        </authorList>
    </citation>
    <scope>IDENTIFICATION</scope>
</reference>
<sequence>MPRKPRPRSANRVTLAEVAEAVGVSAITISRALNTPALVAEPLRERILDAVERMGYVPNRQARLLAEARSQTVLVLIPSLTNTVFIDVLAGIEAVLGPAGYQILIANTHYSAEEELRLLRSHLEYKPDGILVSGLAQSPDCRAWLDRHGLPTVHLMDLADDGRHCVGFSQLAAGRALTGHLIERGRRRIAFMAVQLDERTLKRADGWRAALGAAGLADESLYFADPAPSSMALGADLLDRILAARPDCDAVFCCNDDLAIGALARARRRGIAVPERLAIVGFNDLQPAAWTLPALTTVATPREQVGRAAARRLLDLIAGDVTGEAAVDLGFELRVRESG</sequence>
<dbReference type="Pfam" id="PF13377">
    <property type="entry name" value="Peripla_BP_3"/>
    <property type="match status" value="1"/>
</dbReference>
<dbReference type="PANTHER" id="PTHR30146:SF2">
    <property type="entry name" value="HTH-TYPE TRANSCRIPTIONAL REGULATOR GNTR"/>
    <property type="match status" value="1"/>
</dbReference>
<dbReference type="InterPro" id="IPR046335">
    <property type="entry name" value="LacI/GalR-like_sensor"/>
</dbReference>
<evidence type="ECO:0000259" key="4">
    <source>
        <dbReference type="PROSITE" id="PS50932"/>
    </source>
</evidence>
<dbReference type="OrthoDB" id="8770688at2"/>
<dbReference type="CDD" id="cd01392">
    <property type="entry name" value="HTH_LacI"/>
    <property type="match status" value="1"/>
</dbReference>
<dbReference type="GO" id="GO:0000976">
    <property type="term" value="F:transcription cis-regulatory region binding"/>
    <property type="evidence" value="ECO:0007669"/>
    <property type="project" value="TreeGrafter"/>
</dbReference>
<name>A0A8B6X4T8_9BURK</name>
<dbReference type="SUPFAM" id="SSF53822">
    <property type="entry name" value="Periplasmic binding protein-like I"/>
    <property type="match status" value="1"/>
</dbReference>
<dbReference type="Gene3D" id="3.40.50.2300">
    <property type="match status" value="2"/>
</dbReference>
<feature type="domain" description="HTH lacI-type" evidence="4">
    <location>
        <begin position="13"/>
        <end position="67"/>
    </location>
</feature>
<dbReference type="Pfam" id="PF00356">
    <property type="entry name" value="LacI"/>
    <property type="match status" value="1"/>
</dbReference>
<keyword evidence="3" id="KW-0804">Transcription</keyword>
<dbReference type="InterPro" id="IPR010982">
    <property type="entry name" value="Lambda_DNA-bd_dom_sf"/>
</dbReference>
<dbReference type="InterPro" id="IPR000843">
    <property type="entry name" value="HTH_LacI"/>
</dbReference>
<evidence type="ECO:0000256" key="3">
    <source>
        <dbReference type="ARBA" id="ARBA00023163"/>
    </source>
</evidence>
<keyword evidence="2 6" id="KW-0238">DNA-binding</keyword>
<dbReference type="PROSITE" id="PS00356">
    <property type="entry name" value="HTH_LACI_1"/>
    <property type="match status" value="1"/>
</dbReference>
<dbReference type="PANTHER" id="PTHR30146">
    <property type="entry name" value="LACI-RELATED TRANSCRIPTIONAL REPRESSOR"/>
    <property type="match status" value="1"/>
</dbReference>
<dbReference type="Gene3D" id="1.10.260.40">
    <property type="entry name" value="lambda repressor-like DNA-binding domains"/>
    <property type="match status" value="1"/>
</dbReference>
<accession>A0A8B6X4T8</accession>
<dbReference type="AlphaFoldDB" id="A0A8B6X4T8"/>
<reference evidence="6" key="1">
    <citation type="journal article" date="2009" name="Curr. Opin. Microbiol.">
        <title>Allostery in the LacI/GalR family: variations on a theme.</title>
        <authorList>
            <person name="Swint-Kruse L."/>
            <person name="Matthews K.S."/>
        </authorList>
    </citation>
    <scope>NUCLEOTIDE SEQUENCE</scope>
</reference>
<dbReference type="PROSITE" id="PS50932">
    <property type="entry name" value="HTH_LACI_2"/>
    <property type="match status" value="1"/>
</dbReference>
<evidence type="ECO:0000256" key="2">
    <source>
        <dbReference type="ARBA" id="ARBA00023125"/>
    </source>
</evidence>
<dbReference type="RefSeq" id="WP_028312020.1">
    <property type="nucleotide sequence ID" value="NZ_AXWS01000014.1"/>
</dbReference>
<proteinExistence type="predicted"/>
<protein>
    <submittedName>
        <fullName evidence="6">LacI family DNA-binding transcriptional regulator</fullName>
    </submittedName>
</protein>
<keyword evidence="5" id="KW-1185">Reference proteome</keyword>
<dbReference type="CDD" id="cd01575">
    <property type="entry name" value="PBP1_GntR"/>
    <property type="match status" value="1"/>
</dbReference>
<dbReference type="GO" id="GO:0003700">
    <property type="term" value="F:DNA-binding transcription factor activity"/>
    <property type="evidence" value="ECO:0007669"/>
    <property type="project" value="TreeGrafter"/>
</dbReference>
<reference evidence="6" key="2">
    <citation type="journal article" date="2015" name="J. Biol. Chem.">
        <title>Flexibility and Disorder in Gene Regulation: LacI/GalR and Hox Proteins.</title>
        <authorList>
            <person name="Bondos S.E."/>
            <person name="Swint-Kruse L."/>
            <person name="Matthews K.S."/>
        </authorList>
    </citation>
    <scope>NUCLEOTIDE SEQUENCE</scope>
</reference>
<evidence type="ECO:0000256" key="1">
    <source>
        <dbReference type="ARBA" id="ARBA00023015"/>
    </source>
</evidence>
<evidence type="ECO:0000313" key="5">
    <source>
        <dbReference type="Proteomes" id="UP000675920"/>
    </source>
</evidence>
<dbReference type="SMART" id="SM00354">
    <property type="entry name" value="HTH_LACI"/>
    <property type="match status" value="1"/>
</dbReference>
<organism evidence="5 6">
    <name type="scientific">Derxia gummosa DSM 723</name>
    <dbReference type="NCBI Taxonomy" id="1121388"/>
    <lineage>
        <taxon>Bacteria</taxon>
        <taxon>Pseudomonadati</taxon>
        <taxon>Pseudomonadota</taxon>
        <taxon>Betaproteobacteria</taxon>
        <taxon>Burkholderiales</taxon>
        <taxon>Alcaligenaceae</taxon>
        <taxon>Derxia</taxon>
    </lineage>
</organism>
<dbReference type="SUPFAM" id="SSF47413">
    <property type="entry name" value="lambda repressor-like DNA-binding domains"/>
    <property type="match status" value="1"/>
</dbReference>
<dbReference type="InterPro" id="IPR028082">
    <property type="entry name" value="Peripla_BP_I"/>
</dbReference>
<evidence type="ECO:0000313" key="6">
    <source>
        <dbReference type="RefSeq" id="WP_028312020.1"/>
    </source>
</evidence>
<dbReference type="Proteomes" id="UP000675920">
    <property type="component" value="Unplaced"/>
</dbReference>